<dbReference type="InterPro" id="IPR011989">
    <property type="entry name" value="ARM-like"/>
</dbReference>
<dbReference type="PANTHER" id="PTHR13387">
    <property type="entry name" value="PROTEIN HGH1 HOMOLOG"/>
    <property type="match status" value="1"/>
</dbReference>
<dbReference type="InterPro" id="IPR007206">
    <property type="entry name" value="Protein_HGH1_C"/>
</dbReference>
<evidence type="ECO:0000259" key="3">
    <source>
        <dbReference type="Pfam" id="PF04063"/>
    </source>
</evidence>
<feature type="domain" description="Protein HGH1 N-terminal" evidence="3">
    <location>
        <begin position="63"/>
        <end position="215"/>
    </location>
</feature>
<evidence type="ECO:0000256" key="1">
    <source>
        <dbReference type="ARBA" id="ARBA00006712"/>
    </source>
</evidence>
<accession>A0A914E909</accession>
<dbReference type="Pfam" id="PF04064">
    <property type="entry name" value="DUF384"/>
    <property type="match status" value="1"/>
</dbReference>
<name>A0A914E909_9BILA</name>
<reference evidence="6" key="1">
    <citation type="submission" date="2022-11" db="UniProtKB">
        <authorList>
            <consortium name="WormBaseParasite"/>
        </authorList>
    </citation>
    <scope>IDENTIFICATION</scope>
</reference>
<protein>
    <recommendedName>
        <fullName evidence="2">Protein HGH1 homolog</fullName>
    </recommendedName>
</protein>
<proteinExistence type="inferred from homology"/>
<dbReference type="WBParaSite" id="ACRNAN_scaffold6205.g7432.t1">
    <property type="protein sequence ID" value="ACRNAN_scaffold6205.g7432.t1"/>
    <property type="gene ID" value="ACRNAN_scaffold6205.g7432"/>
</dbReference>
<keyword evidence="5" id="KW-1185">Reference proteome</keyword>
<dbReference type="SUPFAM" id="SSF48371">
    <property type="entry name" value="ARM repeat"/>
    <property type="match status" value="1"/>
</dbReference>
<dbReference type="AlphaFoldDB" id="A0A914E909"/>
<feature type="domain" description="Protein HGH1 C-terminal" evidence="4">
    <location>
        <begin position="221"/>
        <end position="284"/>
    </location>
</feature>
<dbReference type="Pfam" id="PF04063">
    <property type="entry name" value="DUF383"/>
    <property type="match status" value="1"/>
</dbReference>
<dbReference type="Proteomes" id="UP000887540">
    <property type="component" value="Unplaced"/>
</dbReference>
<dbReference type="InterPro" id="IPR007205">
    <property type="entry name" value="Protein_HGH1_N"/>
</dbReference>
<evidence type="ECO:0000313" key="6">
    <source>
        <dbReference type="WBParaSite" id="ACRNAN_scaffold6205.g7432.t1"/>
    </source>
</evidence>
<sequence length="297" mass="33745">MEDFHIENALYVLFTNSLADHDVILTIFVNITAISSSFAGRLIERDNILPTCFQLAQKNVVGAAKLLANISRHFPARMKIELDKLWEKYIDFCIDGLPKADDTECSDYLGYIVVNLTTIPGIRTEVAAQHLHKLLPLTSCDVPLKRRLIAVDILRNLSFDDELHPRLLDPADEFLTAILAPLADEADELDDEEIQNLPLGLQYWDKKRDANEIIRGRIVETLYQLCATKIGRTVLRSKGIYPLLRELDKATSQSKMENGALKLLNQEHTLHALIGILIRHEDDMEVPKDLDSIRRLK</sequence>
<dbReference type="InterPro" id="IPR016024">
    <property type="entry name" value="ARM-type_fold"/>
</dbReference>
<dbReference type="InterPro" id="IPR039717">
    <property type="entry name" value="Hgh1"/>
</dbReference>
<comment type="similarity">
    <text evidence="1">Belongs to the HGH1 family.</text>
</comment>
<evidence type="ECO:0000256" key="2">
    <source>
        <dbReference type="ARBA" id="ARBA00014076"/>
    </source>
</evidence>
<organism evidence="5 6">
    <name type="scientific">Acrobeloides nanus</name>
    <dbReference type="NCBI Taxonomy" id="290746"/>
    <lineage>
        <taxon>Eukaryota</taxon>
        <taxon>Metazoa</taxon>
        <taxon>Ecdysozoa</taxon>
        <taxon>Nematoda</taxon>
        <taxon>Chromadorea</taxon>
        <taxon>Rhabditida</taxon>
        <taxon>Tylenchina</taxon>
        <taxon>Cephalobomorpha</taxon>
        <taxon>Cephaloboidea</taxon>
        <taxon>Cephalobidae</taxon>
        <taxon>Acrobeloides</taxon>
    </lineage>
</organism>
<evidence type="ECO:0000313" key="5">
    <source>
        <dbReference type="Proteomes" id="UP000887540"/>
    </source>
</evidence>
<dbReference type="PANTHER" id="PTHR13387:SF9">
    <property type="entry name" value="PROTEIN HGH1 HOMOLOG"/>
    <property type="match status" value="1"/>
</dbReference>
<dbReference type="Gene3D" id="1.25.10.10">
    <property type="entry name" value="Leucine-rich Repeat Variant"/>
    <property type="match status" value="1"/>
</dbReference>
<evidence type="ECO:0000259" key="4">
    <source>
        <dbReference type="Pfam" id="PF04064"/>
    </source>
</evidence>